<dbReference type="GeneID" id="30034262"/>
<dbReference type="Proteomes" id="UP000189580">
    <property type="component" value="Chromosome a"/>
</dbReference>
<organism evidence="2 3">
    <name type="scientific">Sugiyamaella lignohabitans</name>
    <dbReference type="NCBI Taxonomy" id="796027"/>
    <lineage>
        <taxon>Eukaryota</taxon>
        <taxon>Fungi</taxon>
        <taxon>Dikarya</taxon>
        <taxon>Ascomycota</taxon>
        <taxon>Saccharomycotina</taxon>
        <taxon>Dipodascomycetes</taxon>
        <taxon>Dipodascales</taxon>
        <taxon>Trichomonascaceae</taxon>
        <taxon>Sugiyamaella</taxon>
    </lineage>
</organism>
<accession>A0A167CR35</accession>
<protein>
    <submittedName>
        <fullName evidence="2">Rgp1p</fullName>
    </submittedName>
</protein>
<feature type="compositionally biased region" description="Polar residues" evidence="1">
    <location>
        <begin position="133"/>
        <end position="143"/>
    </location>
</feature>
<evidence type="ECO:0000313" key="2">
    <source>
        <dbReference type="EMBL" id="ANB12005.1"/>
    </source>
</evidence>
<gene>
    <name evidence="2" type="primary">RGP1</name>
    <name evidence="2" type="ORF">AWJ20_236</name>
</gene>
<reference evidence="2 3" key="1">
    <citation type="submission" date="2016-02" db="EMBL/GenBank/DDBJ databases">
        <title>Complete genome sequence and transcriptome regulation of the pentose utilising yeast Sugiyamaella lignohabitans.</title>
        <authorList>
            <person name="Bellasio M."/>
            <person name="Peymann A."/>
            <person name="Valli M."/>
            <person name="Sipitzky M."/>
            <person name="Graf A."/>
            <person name="Sauer M."/>
            <person name="Marx H."/>
            <person name="Mattanovich D."/>
        </authorList>
    </citation>
    <scope>NUCLEOTIDE SEQUENCE [LARGE SCALE GENOMIC DNA]</scope>
    <source>
        <strain evidence="2 3">CBS 10342</strain>
    </source>
</reference>
<dbReference type="Pfam" id="PF08737">
    <property type="entry name" value="Rgp1"/>
    <property type="match status" value="1"/>
</dbReference>
<proteinExistence type="predicted"/>
<evidence type="ECO:0000313" key="3">
    <source>
        <dbReference type="Proteomes" id="UP000189580"/>
    </source>
</evidence>
<dbReference type="AlphaFoldDB" id="A0A167CR35"/>
<dbReference type="KEGG" id="slb:AWJ20_236"/>
<feature type="compositionally biased region" description="Low complexity" evidence="1">
    <location>
        <begin position="344"/>
        <end position="353"/>
    </location>
</feature>
<feature type="region of interest" description="Disordered" evidence="1">
    <location>
        <begin position="184"/>
        <end position="228"/>
    </location>
</feature>
<name>A0A167CR35_9ASCO</name>
<feature type="region of interest" description="Disordered" evidence="1">
    <location>
        <begin position="41"/>
        <end position="163"/>
    </location>
</feature>
<evidence type="ECO:0000256" key="1">
    <source>
        <dbReference type="SAM" id="MobiDB-lite"/>
    </source>
</evidence>
<feature type="region of interest" description="Disordered" evidence="1">
    <location>
        <begin position="576"/>
        <end position="595"/>
    </location>
</feature>
<dbReference type="PANTHER" id="PTHR12507">
    <property type="entry name" value="REDUCED GROWTH PHENOTYPE 1 RGP1, YEAST -RELATED"/>
    <property type="match status" value="1"/>
</dbReference>
<keyword evidence="3" id="KW-1185">Reference proteome</keyword>
<dbReference type="RefSeq" id="XP_018734482.1">
    <property type="nucleotide sequence ID" value="XM_018879299.1"/>
</dbReference>
<sequence>MPSSRSNIRVEVTFKNPVVFAGESLNAIVTFRNISVGESGLEEGGSSGYRGNNGQQGGGHQRYKSTIDASLSQKPRPHRKLGRSADLSNGKDPILEADSDNNHLNGNGTKNGLETDREAVSGSAHGSDGVPTEASSGIDSSVDSPVRENSRAALADDDDDSSWLSGRRLSMQLANSFREFYNGGNNSSTAITRSSTGLGRSASTATRGGSKLTRSSTGAGGRSGINASGDNGAISYQSSLAASRNNLALAGSQGLPPVNLLMGFAQLQGYFQVDDTIVSAEVFEHVKTQGIVVGHNGLEYKSGRGDTGLLRGLTSGLGSFGGFGSFFKSDDNPNSNPTARHGVSNSGSGANNGPSDIPIFSTPQSLLFVDLKLAPGESKSFSYQLNIPKTLPPSCRAKAISIYYNLVIGTQKLSSRGTPEPKIILVPFRVFPFVDSSGNQPSHNLHDPIVLKKDEAVITQLNERRPSVKSFEALEQKQRSPNTNQDSPAFKKCKEDFTNYLDDLLTNTEPLSGDTSLSDIKLGQESSRLLRHRSSLPVVGGQEEYTARENIDFFIKYYQQIQAQQSQASPQLALEMPNSDSQFDPPSISPPQLQPQLAPELKTSSMPQLTSHKVSFDINLHGHRIAFIYLSRPIYRIGEDIILVFDFTSSVLNCHHITATLETTEKLGADISLKSPQEVVSITRRIFSHTAISTFASSRTCLQFTIPSTGTPQFSTSDISLGWSIRIDFITSSHRLPDDQQSLLKHASPPSASSTVLRAKSALASETFSCRIPIQVYPTNQDIRALLDHHSGMMSRRWVI</sequence>
<feature type="region of interest" description="Disordered" evidence="1">
    <location>
        <begin position="331"/>
        <end position="355"/>
    </location>
</feature>
<dbReference type="OrthoDB" id="1918at2759"/>
<dbReference type="EMBL" id="CP014501">
    <property type="protein sequence ID" value="ANB12005.1"/>
    <property type="molecule type" value="Genomic_DNA"/>
</dbReference>
<feature type="compositionally biased region" description="Polar residues" evidence="1">
    <location>
        <begin position="102"/>
        <end position="112"/>
    </location>
</feature>
<feature type="compositionally biased region" description="Polar residues" evidence="1">
    <location>
        <begin position="184"/>
        <end position="207"/>
    </location>
</feature>
<dbReference type="InterPro" id="IPR014848">
    <property type="entry name" value="Rgp1"/>
</dbReference>